<reference evidence="2" key="1">
    <citation type="submission" date="2021-05" db="EMBL/GenBank/DDBJ databases">
        <authorList>
            <person name="Alioto T."/>
            <person name="Alioto T."/>
            <person name="Gomez Garrido J."/>
        </authorList>
    </citation>
    <scope>NUCLEOTIDE SEQUENCE</scope>
</reference>
<accession>A0A8D8R0G0</accession>
<organism evidence="2">
    <name type="scientific">Cacopsylla melanoneura</name>
    <dbReference type="NCBI Taxonomy" id="428564"/>
    <lineage>
        <taxon>Eukaryota</taxon>
        <taxon>Metazoa</taxon>
        <taxon>Ecdysozoa</taxon>
        <taxon>Arthropoda</taxon>
        <taxon>Hexapoda</taxon>
        <taxon>Insecta</taxon>
        <taxon>Pterygota</taxon>
        <taxon>Neoptera</taxon>
        <taxon>Paraneoptera</taxon>
        <taxon>Hemiptera</taxon>
        <taxon>Sternorrhyncha</taxon>
        <taxon>Psylloidea</taxon>
        <taxon>Psyllidae</taxon>
        <taxon>Psyllinae</taxon>
        <taxon>Cacopsylla</taxon>
    </lineage>
</organism>
<name>A0A8D8R0G0_9HEMI</name>
<proteinExistence type="predicted"/>
<keyword evidence="1" id="KW-1133">Transmembrane helix</keyword>
<dbReference type="EMBL" id="HBUF01119839">
    <property type="protein sequence ID" value="CAG6641934.1"/>
    <property type="molecule type" value="Transcribed_RNA"/>
</dbReference>
<feature type="transmembrane region" description="Helical" evidence="1">
    <location>
        <begin position="56"/>
        <end position="80"/>
    </location>
</feature>
<dbReference type="AlphaFoldDB" id="A0A8D8R0G0"/>
<evidence type="ECO:0000256" key="1">
    <source>
        <dbReference type="SAM" id="Phobius"/>
    </source>
</evidence>
<evidence type="ECO:0000313" key="2">
    <source>
        <dbReference type="EMBL" id="CAG6641934.1"/>
    </source>
</evidence>
<keyword evidence="1" id="KW-0812">Transmembrane</keyword>
<sequence>MWVREMFLPHIASHGKLVSMVELCSSAAHSHGSLSSMYPCEMQGTSILFDGAFPHVILIFFGGFVIANVSPLLAVTIVMFESVQMLSQLRHPRSIGLFARRSRGTKHIEFASG</sequence>
<keyword evidence="1" id="KW-0472">Membrane</keyword>
<protein>
    <submittedName>
        <fullName evidence="2">Uncharacterized protein</fullName>
    </submittedName>
</protein>